<protein>
    <submittedName>
        <fullName evidence="3">Uncharacterized protein</fullName>
    </submittedName>
</protein>
<evidence type="ECO:0000256" key="1">
    <source>
        <dbReference type="SAM" id="MobiDB-lite"/>
    </source>
</evidence>
<organism evidence="3 4">
    <name type="scientific">Sphaerisporangium dianthi</name>
    <dbReference type="NCBI Taxonomy" id="1436120"/>
    <lineage>
        <taxon>Bacteria</taxon>
        <taxon>Bacillati</taxon>
        <taxon>Actinomycetota</taxon>
        <taxon>Actinomycetes</taxon>
        <taxon>Streptosporangiales</taxon>
        <taxon>Streptosporangiaceae</taxon>
        <taxon>Sphaerisporangium</taxon>
    </lineage>
</organism>
<evidence type="ECO:0000313" key="4">
    <source>
        <dbReference type="Proteomes" id="UP001596004"/>
    </source>
</evidence>
<feature type="region of interest" description="Disordered" evidence="1">
    <location>
        <begin position="54"/>
        <end position="92"/>
    </location>
</feature>
<accession>A0ABV9CQK7</accession>
<evidence type="ECO:0000256" key="2">
    <source>
        <dbReference type="SAM" id="Phobius"/>
    </source>
</evidence>
<name>A0ABV9CQK7_9ACTN</name>
<keyword evidence="2" id="KW-0472">Membrane</keyword>
<dbReference type="EMBL" id="JBHSFP010000029">
    <property type="protein sequence ID" value="MFC4535278.1"/>
    <property type="molecule type" value="Genomic_DNA"/>
</dbReference>
<feature type="compositionally biased region" description="Basic and acidic residues" evidence="1">
    <location>
        <begin position="62"/>
        <end position="89"/>
    </location>
</feature>
<keyword evidence="4" id="KW-1185">Reference proteome</keyword>
<reference evidence="4" key="1">
    <citation type="journal article" date="2019" name="Int. J. Syst. Evol. Microbiol.">
        <title>The Global Catalogue of Microorganisms (GCM) 10K type strain sequencing project: providing services to taxonomists for standard genome sequencing and annotation.</title>
        <authorList>
            <consortium name="The Broad Institute Genomics Platform"/>
            <consortium name="The Broad Institute Genome Sequencing Center for Infectious Disease"/>
            <person name="Wu L."/>
            <person name="Ma J."/>
        </authorList>
    </citation>
    <scope>NUCLEOTIDE SEQUENCE [LARGE SCALE GENOMIC DNA]</scope>
    <source>
        <strain evidence="4">CGMCC 4.7132</strain>
    </source>
</reference>
<dbReference type="Proteomes" id="UP001596004">
    <property type="component" value="Unassembled WGS sequence"/>
</dbReference>
<feature type="transmembrane region" description="Helical" evidence="2">
    <location>
        <begin position="6"/>
        <end position="29"/>
    </location>
</feature>
<dbReference type="RefSeq" id="WP_380847510.1">
    <property type="nucleotide sequence ID" value="NZ_JBHSFP010000029.1"/>
</dbReference>
<sequence>MDVENWIALAGVVVALLSGVAAVAAVVFARSSAGHAKDSAQAGKDSAEAARKSAEEAATLSEIERDRRREERERRHEEIRPPHPGEIKGKLVKGGGRSSLYGSITVPRDYRVNAQAWYGNGYGPVDLPLLLRAHQTYDFCIEPWPALDAEPNTKEVRFRFWPPTEADDTEIWTCPCGGPTGEDPTNSKPHWELRVPLTLTRSRIRSF</sequence>
<gene>
    <name evidence="3" type="ORF">ACFO60_31330</name>
</gene>
<keyword evidence="2" id="KW-0812">Transmembrane</keyword>
<proteinExistence type="predicted"/>
<evidence type="ECO:0000313" key="3">
    <source>
        <dbReference type="EMBL" id="MFC4535278.1"/>
    </source>
</evidence>
<keyword evidence="2" id="KW-1133">Transmembrane helix</keyword>
<comment type="caution">
    <text evidence="3">The sequence shown here is derived from an EMBL/GenBank/DDBJ whole genome shotgun (WGS) entry which is preliminary data.</text>
</comment>